<reference evidence="4" key="2">
    <citation type="submission" date="2019-09" db="UniProtKB">
        <authorList>
            <consortium name="WormBaseParasite"/>
        </authorList>
    </citation>
    <scope>IDENTIFICATION</scope>
</reference>
<accession>A0A3P7YYX6</accession>
<name>A0A3P7YYX6_HELPZ</name>
<evidence type="ECO:0000256" key="1">
    <source>
        <dbReference type="SAM" id="MobiDB-lite"/>
    </source>
</evidence>
<evidence type="ECO:0000313" key="4">
    <source>
        <dbReference type="WBParaSite" id="HPBE_0001260101-mRNA-1"/>
    </source>
</evidence>
<reference evidence="2 3" key="1">
    <citation type="submission" date="2018-11" db="EMBL/GenBank/DDBJ databases">
        <authorList>
            <consortium name="Pathogen Informatics"/>
        </authorList>
    </citation>
    <scope>NUCLEOTIDE SEQUENCE [LARGE SCALE GENOMIC DNA]</scope>
</reference>
<evidence type="ECO:0000313" key="3">
    <source>
        <dbReference type="Proteomes" id="UP000050761"/>
    </source>
</evidence>
<feature type="compositionally biased region" description="Basic and acidic residues" evidence="1">
    <location>
        <begin position="173"/>
        <end position="183"/>
    </location>
</feature>
<organism evidence="2">
    <name type="scientific">Heligmosomoides polygyrus</name>
    <name type="common">Parasitic roundworm</name>
    <dbReference type="NCBI Taxonomy" id="6339"/>
    <lineage>
        <taxon>Eukaryota</taxon>
        <taxon>Metazoa</taxon>
        <taxon>Ecdysozoa</taxon>
        <taxon>Nematoda</taxon>
        <taxon>Chromadorea</taxon>
        <taxon>Rhabditida</taxon>
        <taxon>Rhabditina</taxon>
        <taxon>Rhabditomorpha</taxon>
        <taxon>Strongyloidea</taxon>
        <taxon>Heligmosomidae</taxon>
        <taxon>Heligmosomoides</taxon>
    </lineage>
</organism>
<evidence type="ECO:0000313" key="2">
    <source>
        <dbReference type="EMBL" id="VDO92871.1"/>
    </source>
</evidence>
<dbReference type="Proteomes" id="UP000050761">
    <property type="component" value="Unassembled WGS sequence"/>
</dbReference>
<feature type="compositionally biased region" description="Polar residues" evidence="1">
    <location>
        <begin position="192"/>
        <end position="208"/>
    </location>
</feature>
<dbReference type="WBParaSite" id="HPBE_0001260101-mRNA-1">
    <property type="protein sequence ID" value="HPBE_0001260101-mRNA-1"/>
    <property type="gene ID" value="HPBE_0001260101"/>
</dbReference>
<dbReference type="OrthoDB" id="5873855at2759"/>
<protein>
    <submittedName>
        <fullName evidence="4">ETS domain-containing protein</fullName>
    </submittedName>
</protein>
<feature type="region of interest" description="Disordered" evidence="1">
    <location>
        <begin position="158"/>
        <end position="248"/>
    </location>
</feature>
<gene>
    <name evidence="2" type="ORF">HPBE_LOCUS12602</name>
</gene>
<dbReference type="EMBL" id="UZAH01027564">
    <property type="protein sequence ID" value="VDO92871.1"/>
    <property type="molecule type" value="Genomic_DNA"/>
</dbReference>
<feature type="compositionally biased region" description="Basic residues" evidence="1">
    <location>
        <begin position="160"/>
        <end position="172"/>
    </location>
</feature>
<dbReference type="AlphaFoldDB" id="A0A3P7YYX6"/>
<keyword evidence="3" id="KW-1185">Reference proteome</keyword>
<sequence>MLSATDKKRKEAFDEAVQGRLLMEHAKIVNIPHGMKKDFQLLLEDILKILRYSNEKDMQPLSWPKSMGNGPEDFAIRVKMSYPFWDWFLKTGKRNLYEYNRANGTNIRFIQERNLRNTDRNRLCLYLRHQVKKRYEDAGKKAVQMKIVRDQLVISELGGKRKKKPKKKKRELMKKEEKRKTLLEELGPETPSIKTDTVSSSNQKTSPLNDEAAVELGKRHSTSSSTSSDSAAKKTNAAGGNNTKRPST</sequence>
<feature type="compositionally biased region" description="Low complexity" evidence="1">
    <location>
        <begin position="222"/>
        <end position="248"/>
    </location>
</feature>
<proteinExistence type="predicted"/>